<keyword evidence="7" id="KW-1185">Reference proteome</keyword>
<dbReference type="InterPro" id="IPR020095">
    <property type="entry name" value="PsdUridine_synth_TruA_C"/>
</dbReference>
<dbReference type="InterPro" id="IPR020094">
    <property type="entry name" value="TruA/RsuA/RluB/E/F_N"/>
</dbReference>
<feature type="region of interest" description="Disordered" evidence="4">
    <location>
        <begin position="30"/>
        <end position="53"/>
    </location>
</feature>
<keyword evidence="3" id="KW-0413">Isomerase</keyword>
<dbReference type="GO" id="GO:0009982">
    <property type="term" value="F:pseudouridine synthase activity"/>
    <property type="evidence" value="ECO:0007669"/>
    <property type="project" value="InterPro"/>
</dbReference>
<evidence type="ECO:0000313" key="6">
    <source>
        <dbReference type="EMBL" id="KAF5345798.1"/>
    </source>
</evidence>
<dbReference type="GO" id="GO:0005737">
    <property type="term" value="C:cytoplasm"/>
    <property type="evidence" value="ECO:0007669"/>
    <property type="project" value="TreeGrafter"/>
</dbReference>
<comment type="similarity">
    <text evidence="1">Belongs to the tRNA pseudouridine synthase TruA family.</text>
</comment>
<name>A0A8H5CQK5_9AGAR</name>
<dbReference type="PANTHER" id="PTHR11142">
    <property type="entry name" value="PSEUDOURIDYLATE SYNTHASE"/>
    <property type="match status" value="1"/>
</dbReference>
<feature type="compositionally biased region" description="Acidic residues" evidence="4">
    <location>
        <begin position="178"/>
        <end position="194"/>
    </location>
</feature>
<evidence type="ECO:0000256" key="4">
    <source>
        <dbReference type="SAM" id="MobiDB-lite"/>
    </source>
</evidence>
<dbReference type="InterPro" id="IPR020103">
    <property type="entry name" value="PsdUridine_synth_cat_dom_sf"/>
</dbReference>
<keyword evidence="2" id="KW-0819">tRNA processing</keyword>
<accession>A0A8H5CQK5</accession>
<dbReference type="SUPFAM" id="SSF55120">
    <property type="entry name" value="Pseudouridine synthase"/>
    <property type="match status" value="1"/>
</dbReference>
<feature type="region of interest" description="Disordered" evidence="4">
    <location>
        <begin position="155"/>
        <end position="213"/>
    </location>
</feature>
<evidence type="ECO:0000256" key="1">
    <source>
        <dbReference type="ARBA" id="ARBA00009375"/>
    </source>
</evidence>
<feature type="compositionally biased region" description="Basic and acidic residues" evidence="4">
    <location>
        <begin position="159"/>
        <end position="172"/>
    </location>
</feature>
<feature type="region of interest" description="Disordered" evidence="4">
    <location>
        <begin position="419"/>
        <end position="441"/>
    </location>
</feature>
<dbReference type="OrthoDB" id="25767at2759"/>
<organism evidence="6 7">
    <name type="scientific">Leucocoprinus leucothites</name>
    <dbReference type="NCBI Taxonomy" id="201217"/>
    <lineage>
        <taxon>Eukaryota</taxon>
        <taxon>Fungi</taxon>
        <taxon>Dikarya</taxon>
        <taxon>Basidiomycota</taxon>
        <taxon>Agaricomycotina</taxon>
        <taxon>Agaricomycetes</taxon>
        <taxon>Agaricomycetidae</taxon>
        <taxon>Agaricales</taxon>
        <taxon>Agaricineae</taxon>
        <taxon>Agaricaceae</taxon>
        <taxon>Leucocoprinus</taxon>
    </lineage>
</organism>
<evidence type="ECO:0000256" key="3">
    <source>
        <dbReference type="ARBA" id="ARBA00023235"/>
    </source>
</evidence>
<dbReference type="GO" id="GO:0005634">
    <property type="term" value="C:nucleus"/>
    <property type="evidence" value="ECO:0007669"/>
    <property type="project" value="TreeGrafter"/>
</dbReference>
<dbReference type="PANTHER" id="PTHR11142:SF5">
    <property type="entry name" value="TRNA PSEUDOURIDINE(38_39) SYNTHASE"/>
    <property type="match status" value="1"/>
</dbReference>
<protein>
    <recommendedName>
        <fullName evidence="5">Pseudouridine synthase I TruA alpha/beta domain-containing protein</fullName>
    </recommendedName>
</protein>
<evidence type="ECO:0000313" key="7">
    <source>
        <dbReference type="Proteomes" id="UP000559027"/>
    </source>
</evidence>
<dbReference type="Pfam" id="PF01416">
    <property type="entry name" value="PseudoU_synth_1"/>
    <property type="match status" value="1"/>
</dbReference>
<dbReference type="Gene3D" id="3.30.70.580">
    <property type="entry name" value="Pseudouridine synthase I, catalytic domain, N-terminal subdomain"/>
    <property type="match status" value="1"/>
</dbReference>
<dbReference type="GO" id="GO:1990481">
    <property type="term" value="P:mRNA pseudouridine synthesis"/>
    <property type="evidence" value="ECO:0007669"/>
    <property type="project" value="TreeGrafter"/>
</dbReference>
<dbReference type="GO" id="GO:0031119">
    <property type="term" value="P:tRNA pseudouridine synthesis"/>
    <property type="evidence" value="ECO:0007669"/>
    <property type="project" value="TreeGrafter"/>
</dbReference>
<comment type="caution">
    <text evidence="6">The sequence shown here is derived from an EMBL/GenBank/DDBJ whole genome shotgun (WGS) entry which is preliminary data.</text>
</comment>
<dbReference type="GO" id="GO:0003723">
    <property type="term" value="F:RNA binding"/>
    <property type="evidence" value="ECO:0007669"/>
    <property type="project" value="InterPro"/>
</dbReference>
<dbReference type="InterPro" id="IPR001406">
    <property type="entry name" value="PsdUridine_synth_TruA"/>
</dbReference>
<dbReference type="Proteomes" id="UP000559027">
    <property type="component" value="Unassembled WGS sequence"/>
</dbReference>
<dbReference type="Gene3D" id="3.30.70.660">
    <property type="entry name" value="Pseudouridine synthase I, catalytic domain, C-terminal subdomain"/>
    <property type="match status" value="1"/>
</dbReference>
<dbReference type="AlphaFoldDB" id="A0A8H5CQK5"/>
<evidence type="ECO:0000256" key="2">
    <source>
        <dbReference type="ARBA" id="ARBA00022694"/>
    </source>
</evidence>
<sequence>MTTNPRPSDYKQWTREQLIERLVALEGPRSVAAGSASHSPPPASTTAASIPTTKNIVATKSPKGFNFANHPKRKIALKFCYSGWEYGGLAYQTGHVTQLPTVEGVLFDAMAKARLIDPNVGMEGCGWEKCGRTDKGVSAAGQVVSLWVRSAVGGASAQGEHEQEVEVVKTGEEQSASDVDEDSGLPGLGEEDFGTLDLSRPSSPEPSSKQAIMDSAATPKLKKELDYVAILNRLLPPTIRILAWAPVASTFSARFSCQYRHYKYFFSSHSLDISAMREAASKLIGEHDFRNLCKVDAQKQITRFRRIITRADIESVDSNIDMDHAERGEGMYVFNLVGSAFLYHQVRHIMAILLLIGTGLEKPSLVTKLMNVARGAEPAAGDDEDVVEAKPEYQMADALPLMLWDCGYAEEDVKWRSESFEPDTTVSSTDEDTRRSGQGTEPDLYHQLHSIWNRSRVYTLLDRHFLQAAERYHRPPQSILPLSSISTTATSATDFDVPVNYPLGGGAYKRAIKYVPMLKRNRLDTVEKINERWRLGKGLRRAERRGNNGNGGIDDGDE</sequence>
<reference evidence="6 7" key="1">
    <citation type="journal article" date="2020" name="ISME J.">
        <title>Uncovering the hidden diversity of litter-decomposition mechanisms in mushroom-forming fungi.</title>
        <authorList>
            <person name="Floudas D."/>
            <person name="Bentzer J."/>
            <person name="Ahren D."/>
            <person name="Johansson T."/>
            <person name="Persson P."/>
            <person name="Tunlid A."/>
        </authorList>
    </citation>
    <scope>NUCLEOTIDE SEQUENCE [LARGE SCALE GENOMIC DNA]</scope>
    <source>
        <strain evidence="6 7">CBS 146.42</strain>
    </source>
</reference>
<gene>
    <name evidence="6" type="ORF">D9756_010862</name>
</gene>
<evidence type="ECO:0000259" key="5">
    <source>
        <dbReference type="Pfam" id="PF01416"/>
    </source>
</evidence>
<dbReference type="InterPro" id="IPR020097">
    <property type="entry name" value="PsdUridine_synth_TruA_a/b_dom"/>
</dbReference>
<feature type="domain" description="Pseudouridine synthase I TruA alpha/beta" evidence="5">
    <location>
        <begin position="279"/>
        <end position="408"/>
    </location>
</feature>
<feature type="compositionally biased region" description="Polar residues" evidence="4">
    <location>
        <begin position="200"/>
        <end position="210"/>
    </location>
</feature>
<dbReference type="EMBL" id="JAACJO010000039">
    <property type="protein sequence ID" value="KAF5345798.1"/>
    <property type="molecule type" value="Genomic_DNA"/>
</dbReference>
<proteinExistence type="inferred from homology"/>
<dbReference type="HAMAP" id="MF_00171">
    <property type="entry name" value="TruA"/>
    <property type="match status" value="1"/>
</dbReference>